<dbReference type="InterPro" id="IPR034164">
    <property type="entry name" value="Pepsin-like_dom"/>
</dbReference>
<evidence type="ECO:0000313" key="15">
    <source>
        <dbReference type="EMBL" id="KNZ64359.1"/>
    </source>
</evidence>
<dbReference type="PROSITE" id="PS51767">
    <property type="entry name" value="PEPTIDASE_A1"/>
    <property type="match status" value="1"/>
</dbReference>
<keyword evidence="11" id="KW-1015">Disulfide bond</keyword>
<comment type="subcellular location">
    <subcellularLocation>
        <location evidence="1">Cell membrane</location>
    </subcellularLocation>
</comment>
<dbReference type="VEuPathDB" id="FungiDB:VP01_1038g13"/>
<dbReference type="Gene3D" id="2.40.70.10">
    <property type="entry name" value="Acid Proteases"/>
    <property type="match status" value="2"/>
</dbReference>
<evidence type="ECO:0000256" key="2">
    <source>
        <dbReference type="ARBA" id="ARBA00007447"/>
    </source>
</evidence>
<dbReference type="Pfam" id="PF00026">
    <property type="entry name" value="Asp"/>
    <property type="match status" value="1"/>
</dbReference>
<dbReference type="GO" id="GO:0005886">
    <property type="term" value="C:plasma membrane"/>
    <property type="evidence" value="ECO:0007669"/>
    <property type="project" value="UniProtKB-SubCell"/>
</dbReference>
<feature type="signal peptide" evidence="13">
    <location>
        <begin position="1"/>
        <end position="21"/>
    </location>
</feature>
<dbReference type="InterPro" id="IPR001461">
    <property type="entry name" value="Aspartic_peptidase_A1"/>
</dbReference>
<dbReference type="Proteomes" id="UP000037035">
    <property type="component" value="Unassembled WGS sequence"/>
</dbReference>
<evidence type="ECO:0000256" key="3">
    <source>
        <dbReference type="ARBA" id="ARBA00022475"/>
    </source>
</evidence>
<evidence type="ECO:0000256" key="4">
    <source>
        <dbReference type="ARBA" id="ARBA00022670"/>
    </source>
</evidence>
<evidence type="ECO:0000256" key="6">
    <source>
        <dbReference type="ARBA" id="ARBA00022801"/>
    </source>
</evidence>
<evidence type="ECO:0000256" key="7">
    <source>
        <dbReference type="ARBA" id="ARBA00023136"/>
    </source>
</evidence>
<dbReference type="STRING" id="27349.A0A0L6VUP3"/>
<keyword evidence="7" id="KW-0472">Membrane</keyword>
<dbReference type="InterPro" id="IPR001969">
    <property type="entry name" value="Aspartic_peptidase_AS"/>
</dbReference>
<dbReference type="CDD" id="cd05471">
    <property type="entry name" value="pepsin_like"/>
    <property type="match status" value="1"/>
</dbReference>
<dbReference type="FunFam" id="2.40.70.10:FF:000060">
    <property type="entry name" value="Aspartic-type endopeptidase ctsD"/>
    <property type="match status" value="1"/>
</dbReference>
<feature type="active site" evidence="10">
    <location>
        <position position="551"/>
    </location>
</feature>
<keyword evidence="16" id="KW-1185">Reference proteome</keyword>
<keyword evidence="8" id="KW-0325">Glycoprotein</keyword>
<evidence type="ECO:0000256" key="13">
    <source>
        <dbReference type="SAM" id="SignalP"/>
    </source>
</evidence>
<dbReference type="EMBL" id="LAVV01000432">
    <property type="protein sequence ID" value="KNZ64359.1"/>
    <property type="molecule type" value="Genomic_DNA"/>
</dbReference>
<evidence type="ECO:0000256" key="11">
    <source>
        <dbReference type="PIRSR" id="PIRSR601461-2"/>
    </source>
</evidence>
<keyword evidence="9" id="KW-0449">Lipoprotein</keyword>
<dbReference type="InterPro" id="IPR033121">
    <property type="entry name" value="PEPTIDASE_A1"/>
</dbReference>
<dbReference type="GO" id="GO:0006508">
    <property type="term" value="P:proteolysis"/>
    <property type="evidence" value="ECO:0007669"/>
    <property type="project" value="UniProtKB-KW"/>
</dbReference>
<dbReference type="OrthoDB" id="2747330at2759"/>
<proteinExistence type="inferred from homology"/>
<protein>
    <recommendedName>
        <fullName evidence="14">Peptidase A1 domain-containing protein</fullName>
    </recommendedName>
</protein>
<feature type="domain" description="Peptidase A1" evidence="14">
    <location>
        <begin position="312"/>
        <end position="669"/>
    </location>
</feature>
<evidence type="ECO:0000256" key="1">
    <source>
        <dbReference type="ARBA" id="ARBA00004236"/>
    </source>
</evidence>
<dbReference type="PRINTS" id="PR00792">
    <property type="entry name" value="PEPSIN"/>
</dbReference>
<evidence type="ECO:0000259" key="14">
    <source>
        <dbReference type="PROSITE" id="PS51767"/>
    </source>
</evidence>
<keyword evidence="13" id="KW-0732">Signal</keyword>
<feature type="chain" id="PRO_5005568300" description="Peptidase A1 domain-containing protein" evidence="13">
    <location>
        <begin position="22"/>
        <end position="678"/>
    </location>
</feature>
<dbReference type="GO" id="GO:0004190">
    <property type="term" value="F:aspartic-type endopeptidase activity"/>
    <property type="evidence" value="ECO:0007669"/>
    <property type="project" value="UniProtKB-KW"/>
</dbReference>
<evidence type="ECO:0000256" key="8">
    <source>
        <dbReference type="ARBA" id="ARBA00023180"/>
    </source>
</evidence>
<dbReference type="SUPFAM" id="SSF50630">
    <property type="entry name" value="Acid proteases"/>
    <property type="match status" value="1"/>
</dbReference>
<dbReference type="AlphaFoldDB" id="A0A0L6VUP3"/>
<evidence type="ECO:0000256" key="12">
    <source>
        <dbReference type="RuleBase" id="RU000454"/>
    </source>
</evidence>
<sequence>MRRSLLRFAFWITCISSYSSSKADHSNGRINKRQIPALEDETPGAHPAGENLDSLRQQNASLSKASGFEFEKRDVPLRLGLAANPEVLTQEVSPKQRRSKIVHQPRAVADDDIDPFYHHWHMGLAANPDVITQDLSSQLAARRRRSLGALTPSFADDPIVRPGAAAPEANKEQINVAEAPALNLNTVGLGKSISLPLYRRETTEDDESLHPEIYFQKHLNHAIKRHAHFLNKSLDDRVLENNMRRRAESVGWKFEESSGSARRLLPRQAKTDSQGFPLAALNAAKTGAITQASPVTAANSLGLNIEANDVGYFAEIQVGTPPATFRLVADTGSADMWLHTAEILNFATHAHLCTPIPKLRKLPDCRNIKNPQRGCNHPSLNQDSSTFKRTDSPFRVTYGTGSVAGVLIEETINMGGLILNNHVFGGVIRASDEFTGKNVPFDGLLGTAKSILSNQKVLTPIEALAKAGTLTGAFVGYALGRVSDSENIGRFNQIDMLLAVGQITIGGIDQTKFKGNLTIFPNVNKRGFWEGAMEVQVGGKTILTDRTGILDTGTTLMVLPAEDAATVHSNIPGAVQDSRGGFRIPCTNTVKVGLTFGGKTFEINPVDLTFQPVGRNPKGLCISGISVGTVGGPTEWLVGDVFLKVCEIFIKKPNVYFATDLTNNQMGLAEINPVEPKN</sequence>
<feature type="disulfide bond" evidence="11">
    <location>
        <begin position="586"/>
        <end position="621"/>
    </location>
</feature>
<comment type="similarity">
    <text evidence="2 12">Belongs to the peptidase A1 family.</text>
</comment>
<evidence type="ECO:0000313" key="16">
    <source>
        <dbReference type="Proteomes" id="UP000037035"/>
    </source>
</evidence>
<gene>
    <name evidence="15" type="ORF">VP01_1038g13</name>
</gene>
<comment type="caution">
    <text evidence="15">The sequence shown here is derived from an EMBL/GenBank/DDBJ whole genome shotgun (WGS) entry which is preliminary data.</text>
</comment>
<dbReference type="PANTHER" id="PTHR47966:SF75">
    <property type="entry name" value="ENDOPEPTIDASE (CTSD), PUTATIVE (AFU_ORTHOLOGUE AFUA_4G07040)-RELATED"/>
    <property type="match status" value="1"/>
</dbReference>
<accession>A0A0L6VUP3</accession>
<keyword evidence="4 12" id="KW-0645">Protease</keyword>
<keyword evidence="3" id="KW-1003">Cell membrane</keyword>
<feature type="active site" evidence="10">
    <location>
        <position position="330"/>
    </location>
</feature>
<dbReference type="PANTHER" id="PTHR47966">
    <property type="entry name" value="BETA-SITE APP-CLEAVING ENZYME, ISOFORM A-RELATED"/>
    <property type="match status" value="1"/>
</dbReference>
<keyword evidence="5 12" id="KW-0064">Aspartyl protease</keyword>
<reference evidence="15 16" key="1">
    <citation type="submission" date="2015-08" db="EMBL/GenBank/DDBJ databases">
        <title>Next Generation Sequencing and Analysis of the Genome of Puccinia sorghi L Schw, the Causal Agent of Maize Common Rust.</title>
        <authorList>
            <person name="Rochi L."/>
            <person name="Burguener G."/>
            <person name="Darino M."/>
            <person name="Turjanski A."/>
            <person name="Kreff E."/>
            <person name="Dieguez M.J."/>
            <person name="Sacco F."/>
        </authorList>
    </citation>
    <scope>NUCLEOTIDE SEQUENCE [LARGE SCALE GENOMIC DNA]</scope>
    <source>
        <strain evidence="15 16">RO10H11247</strain>
    </source>
</reference>
<evidence type="ECO:0000256" key="9">
    <source>
        <dbReference type="ARBA" id="ARBA00023288"/>
    </source>
</evidence>
<keyword evidence="6 12" id="KW-0378">Hydrolase</keyword>
<name>A0A0L6VUP3_9BASI</name>
<dbReference type="PROSITE" id="PS00141">
    <property type="entry name" value="ASP_PROTEASE"/>
    <property type="match status" value="1"/>
</dbReference>
<dbReference type="InterPro" id="IPR021109">
    <property type="entry name" value="Peptidase_aspartic_dom_sf"/>
</dbReference>
<evidence type="ECO:0000256" key="10">
    <source>
        <dbReference type="PIRSR" id="PIRSR601461-1"/>
    </source>
</evidence>
<organism evidence="15 16">
    <name type="scientific">Puccinia sorghi</name>
    <dbReference type="NCBI Taxonomy" id="27349"/>
    <lineage>
        <taxon>Eukaryota</taxon>
        <taxon>Fungi</taxon>
        <taxon>Dikarya</taxon>
        <taxon>Basidiomycota</taxon>
        <taxon>Pucciniomycotina</taxon>
        <taxon>Pucciniomycetes</taxon>
        <taxon>Pucciniales</taxon>
        <taxon>Pucciniaceae</taxon>
        <taxon>Puccinia</taxon>
    </lineage>
</organism>
<evidence type="ECO:0000256" key="5">
    <source>
        <dbReference type="ARBA" id="ARBA00022750"/>
    </source>
</evidence>